<dbReference type="InterPro" id="IPR012848">
    <property type="entry name" value="Aspartic_peptidase_N"/>
</dbReference>
<comment type="function">
    <text evidence="1">Shows particularly broad specificity; although bonds involving phenylalanine and leucine are preferred, many others are also cleaved to some extent.</text>
</comment>
<dbReference type="Pfam" id="PF00026">
    <property type="entry name" value="Asp"/>
    <property type="match status" value="1"/>
</dbReference>
<evidence type="ECO:0000256" key="4">
    <source>
        <dbReference type="ARBA" id="ARBA00022670"/>
    </source>
</evidence>
<feature type="active site" evidence="9">
    <location>
        <position position="96"/>
    </location>
</feature>
<dbReference type="GO" id="GO:0004190">
    <property type="term" value="F:aspartic-type endopeptidase activity"/>
    <property type="evidence" value="ECO:0007669"/>
    <property type="project" value="UniProtKB-KW"/>
</dbReference>
<keyword evidence="4 11" id="KW-0645">Protease</keyword>
<evidence type="ECO:0000256" key="1">
    <source>
        <dbReference type="ARBA" id="ARBA00002318"/>
    </source>
</evidence>
<dbReference type="EC" id="3.4.23.1" evidence="3"/>
<keyword evidence="7 11" id="KW-0378">Hydrolase</keyword>
<dbReference type="AlphaFoldDB" id="A0A8B9CWD5"/>
<feature type="domain" description="Peptidase A1" evidence="12">
    <location>
        <begin position="78"/>
        <end position="379"/>
    </location>
</feature>
<dbReference type="PANTHER" id="PTHR47966">
    <property type="entry name" value="BETA-SITE APP-CLEAVING ENZYME, ISOFORM A-RELATED"/>
    <property type="match status" value="1"/>
</dbReference>
<protein>
    <recommendedName>
        <fullName evidence="3">pepsin A</fullName>
        <ecNumber evidence="3">3.4.23.1</ecNumber>
    </recommendedName>
</protein>
<evidence type="ECO:0000256" key="9">
    <source>
        <dbReference type="PIRSR" id="PIRSR601461-1"/>
    </source>
</evidence>
<evidence type="ECO:0000313" key="13">
    <source>
        <dbReference type="Ensembl" id="ENSABRP00000026237.1"/>
    </source>
</evidence>
<dbReference type="Gene3D" id="6.10.140.60">
    <property type="match status" value="1"/>
</dbReference>
<dbReference type="InterPro" id="IPR021109">
    <property type="entry name" value="Peptidase_aspartic_dom_sf"/>
</dbReference>
<evidence type="ECO:0000256" key="11">
    <source>
        <dbReference type="RuleBase" id="RU000454"/>
    </source>
</evidence>
<dbReference type="InterPro" id="IPR001969">
    <property type="entry name" value="Aspartic_peptidase_AS"/>
</dbReference>
<dbReference type="InterPro" id="IPR001461">
    <property type="entry name" value="Aspartic_peptidase_A1"/>
</dbReference>
<keyword evidence="6" id="KW-0222">Digestion</keyword>
<evidence type="ECO:0000256" key="7">
    <source>
        <dbReference type="ARBA" id="ARBA00022801"/>
    </source>
</evidence>
<evidence type="ECO:0000256" key="5">
    <source>
        <dbReference type="ARBA" id="ARBA00022750"/>
    </source>
</evidence>
<feature type="disulfide bond" evidence="10">
    <location>
        <begin position="109"/>
        <end position="114"/>
    </location>
</feature>
<dbReference type="FunFam" id="2.40.70.10:FF:000004">
    <property type="entry name" value="Pepsin A"/>
    <property type="match status" value="1"/>
</dbReference>
<reference evidence="13" key="1">
    <citation type="submission" date="2025-08" db="UniProtKB">
        <authorList>
            <consortium name="Ensembl"/>
        </authorList>
    </citation>
    <scope>IDENTIFICATION</scope>
</reference>
<dbReference type="SUPFAM" id="SSF50630">
    <property type="entry name" value="Acid proteases"/>
    <property type="match status" value="1"/>
</dbReference>
<dbReference type="PROSITE" id="PS00141">
    <property type="entry name" value="ASP_PROTEASE"/>
    <property type="match status" value="1"/>
</dbReference>
<dbReference type="PRINTS" id="PR00792">
    <property type="entry name" value="PEPSIN"/>
</dbReference>
<keyword evidence="14" id="KW-1185">Reference proteome</keyword>
<evidence type="ECO:0000313" key="14">
    <source>
        <dbReference type="Proteomes" id="UP000694426"/>
    </source>
</evidence>
<dbReference type="PROSITE" id="PS51767">
    <property type="entry name" value="PEPTIDASE_A1"/>
    <property type="match status" value="1"/>
</dbReference>
<feature type="disulfide bond" evidence="10">
    <location>
        <begin position="311"/>
        <end position="341"/>
    </location>
</feature>
<dbReference type="Ensembl" id="ENSABRT00000036716.1">
    <property type="protein sequence ID" value="ENSABRP00000026237.1"/>
    <property type="gene ID" value="ENSABRG00000021928.1"/>
</dbReference>
<dbReference type="GO" id="GO:0007586">
    <property type="term" value="P:digestion"/>
    <property type="evidence" value="ECO:0007669"/>
    <property type="project" value="UniProtKB-KW"/>
</dbReference>
<organism evidence="13 14">
    <name type="scientific">Anser brachyrhynchus</name>
    <name type="common">Pink-footed goose</name>
    <dbReference type="NCBI Taxonomy" id="132585"/>
    <lineage>
        <taxon>Eukaryota</taxon>
        <taxon>Metazoa</taxon>
        <taxon>Chordata</taxon>
        <taxon>Craniata</taxon>
        <taxon>Vertebrata</taxon>
        <taxon>Euteleostomi</taxon>
        <taxon>Archelosauria</taxon>
        <taxon>Archosauria</taxon>
        <taxon>Dinosauria</taxon>
        <taxon>Saurischia</taxon>
        <taxon>Theropoda</taxon>
        <taxon>Coelurosauria</taxon>
        <taxon>Aves</taxon>
        <taxon>Neognathae</taxon>
        <taxon>Galloanserae</taxon>
        <taxon>Anseriformes</taxon>
        <taxon>Anatidae</taxon>
        <taxon>Anserinae</taxon>
        <taxon>Anser</taxon>
    </lineage>
</organism>
<sequence length="385" mass="41960">DQKRSVLSLLSPPAHLCHPSLARIPLRRTKSLRHRLEEQGLLEAFPNMLSSRVGSKFFSGLTSGVTTEPLENIMDAEYVGAISIGTPPQQFLVLFDTGSSDLWVPSVDCSSPACVRHERFDHRLSATHRPTGQPISIQYGTGSVAGVLAYDTVHVGNIQVSNQAIGLSKKEPGSFLTHHTFDGILGLAFPSIASSGTVPIFDNMMSQGLVDKDLFSIYLSSRTGSFVMLGGMDSSCFSGRLRWIPLSAETYWQIAVDRIIMRSRVVACPRGCQAVIDSGTMLLAGPLRDVAAIQRHIGASEYTSGQVRISCRAKKSLPDVVFVIGGTKLTALNLQIYLGYCKSGFESIAIPAELWILGEVFLRQYYSVFDRAHRRVGLAPAVQQC</sequence>
<dbReference type="PANTHER" id="PTHR47966:SF22">
    <property type="entry name" value="PEPSIN A-3-RELATED"/>
    <property type="match status" value="1"/>
</dbReference>
<dbReference type="GeneTree" id="ENSGT00940000162710"/>
<keyword evidence="5 11" id="KW-0064">Aspartyl protease</keyword>
<evidence type="ECO:0000256" key="6">
    <source>
        <dbReference type="ARBA" id="ARBA00022757"/>
    </source>
</evidence>
<evidence type="ECO:0000256" key="3">
    <source>
        <dbReference type="ARBA" id="ARBA00011924"/>
    </source>
</evidence>
<evidence type="ECO:0000256" key="8">
    <source>
        <dbReference type="ARBA" id="ARBA00023157"/>
    </source>
</evidence>
<feature type="active site" evidence="9">
    <location>
        <position position="277"/>
    </location>
</feature>
<reference evidence="13" key="2">
    <citation type="submission" date="2025-09" db="UniProtKB">
        <authorList>
            <consortium name="Ensembl"/>
        </authorList>
    </citation>
    <scope>IDENTIFICATION</scope>
</reference>
<evidence type="ECO:0000256" key="2">
    <source>
        <dbReference type="ARBA" id="ARBA00007447"/>
    </source>
</evidence>
<dbReference type="Proteomes" id="UP000694426">
    <property type="component" value="Unplaced"/>
</dbReference>
<dbReference type="Gene3D" id="2.40.70.10">
    <property type="entry name" value="Acid Proteases"/>
    <property type="match status" value="2"/>
</dbReference>
<comment type="similarity">
    <text evidence="2 11">Belongs to the peptidase A1 family.</text>
</comment>
<evidence type="ECO:0000259" key="12">
    <source>
        <dbReference type="PROSITE" id="PS51767"/>
    </source>
</evidence>
<dbReference type="InterPro" id="IPR033121">
    <property type="entry name" value="PEPTIDASE_A1"/>
</dbReference>
<feature type="disulfide bond" evidence="10">
    <location>
        <begin position="268"/>
        <end position="272"/>
    </location>
</feature>
<name>A0A8B9CWD5_9AVES</name>
<keyword evidence="8 10" id="KW-1015">Disulfide bond</keyword>
<dbReference type="Pfam" id="PF07966">
    <property type="entry name" value="A1_Propeptide"/>
    <property type="match status" value="1"/>
</dbReference>
<dbReference type="GO" id="GO:0006508">
    <property type="term" value="P:proteolysis"/>
    <property type="evidence" value="ECO:0007669"/>
    <property type="project" value="UniProtKB-KW"/>
</dbReference>
<evidence type="ECO:0000256" key="10">
    <source>
        <dbReference type="PIRSR" id="PIRSR601461-2"/>
    </source>
</evidence>
<accession>A0A8B9CWD5</accession>
<proteinExistence type="inferred from homology"/>